<dbReference type="GO" id="GO:0008107">
    <property type="term" value="F:galactoside 2-alpha-L-fucosyltransferase activity"/>
    <property type="evidence" value="ECO:0007669"/>
    <property type="project" value="InterPro"/>
</dbReference>
<dbReference type="GO" id="GO:0032580">
    <property type="term" value="C:Golgi cisterna membrane"/>
    <property type="evidence" value="ECO:0007669"/>
    <property type="project" value="UniProtKB-SubCell"/>
</dbReference>
<evidence type="ECO:0000313" key="6">
    <source>
        <dbReference type="Proteomes" id="UP000663829"/>
    </source>
</evidence>
<accession>A0A814WQM9</accession>
<dbReference type="EC" id="2.4.1.-" evidence="3"/>
<comment type="pathway">
    <text evidence="3">Protein modification; protein glycosylation.</text>
</comment>
<evidence type="ECO:0000313" key="5">
    <source>
        <dbReference type="EMBL" id="CAF3969183.1"/>
    </source>
</evidence>
<dbReference type="GO" id="GO:0005975">
    <property type="term" value="P:carbohydrate metabolic process"/>
    <property type="evidence" value="ECO:0007669"/>
    <property type="project" value="InterPro"/>
</dbReference>
<dbReference type="InterPro" id="IPR002516">
    <property type="entry name" value="Glyco_trans_11"/>
</dbReference>
<proteinExistence type="inferred from homology"/>
<organism evidence="4 6">
    <name type="scientific">Didymodactylos carnosus</name>
    <dbReference type="NCBI Taxonomy" id="1234261"/>
    <lineage>
        <taxon>Eukaryota</taxon>
        <taxon>Metazoa</taxon>
        <taxon>Spiralia</taxon>
        <taxon>Gnathifera</taxon>
        <taxon>Rotifera</taxon>
        <taxon>Eurotatoria</taxon>
        <taxon>Bdelloidea</taxon>
        <taxon>Philodinida</taxon>
        <taxon>Philodinidae</taxon>
        <taxon>Didymodactylos</taxon>
    </lineage>
</organism>
<dbReference type="Proteomes" id="UP000681722">
    <property type="component" value="Unassembled WGS sequence"/>
</dbReference>
<reference evidence="4" key="1">
    <citation type="submission" date="2021-02" db="EMBL/GenBank/DDBJ databases">
        <authorList>
            <person name="Nowell W R."/>
        </authorList>
    </citation>
    <scope>NUCLEOTIDE SEQUENCE</scope>
</reference>
<evidence type="ECO:0000256" key="3">
    <source>
        <dbReference type="RuleBase" id="RU363129"/>
    </source>
</evidence>
<dbReference type="EMBL" id="CAJOBC010008724">
    <property type="protein sequence ID" value="CAF3969183.1"/>
    <property type="molecule type" value="Genomic_DNA"/>
</dbReference>
<evidence type="ECO:0000313" key="4">
    <source>
        <dbReference type="EMBL" id="CAF1204933.1"/>
    </source>
</evidence>
<keyword evidence="1 3" id="KW-0328">Glycosyltransferase</keyword>
<comment type="caution">
    <text evidence="4">The sequence shown here is derived from an EMBL/GenBank/DDBJ whole genome shotgun (WGS) entry which is preliminary data.</text>
</comment>
<dbReference type="UniPathway" id="UPA00378"/>
<dbReference type="Pfam" id="PF01531">
    <property type="entry name" value="Glyco_transf_11"/>
    <property type="match status" value="1"/>
</dbReference>
<dbReference type="PANTHER" id="PTHR11927">
    <property type="entry name" value="GALACTOSIDE 2-L-FUCOSYLTRANSFERASE"/>
    <property type="match status" value="1"/>
</dbReference>
<evidence type="ECO:0000256" key="2">
    <source>
        <dbReference type="ARBA" id="ARBA00022679"/>
    </source>
</evidence>
<comment type="subcellular location">
    <subcellularLocation>
        <location evidence="3">Golgi apparatus</location>
        <location evidence="3">Golgi stack membrane</location>
        <topology evidence="3">Single-pass type II membrane protein</topology>
    </subcellularLocation>
</comment>
<keyword evidence="2 3" id="KW-0808">Transferase</keyword>
<gene>
    <name evidence="4" type="ORF">GPM918_LOCUS23914</name>
    <name evidence="5" type="ORF">SRO942_LOCUS23909</name>
</gene>
<dbReference type="CDD" id="cd11301">
    <property type="entry name" value="Fut1_Fut2_like"/>
    <property type="match status" value="1"/>
</dbReference>
<sequence length="429" mass="49736">MRRNFEDISFLTILPQYINISKLSMTNKTINCTNISLSMTNKTIKCTNISLSITNKTIKSKNISLSITNKTIKSKNISLSITNKTIKSKNISLSITNKTIKSKNISLFTMLPQYININKFSLTNRTINSTNISCVIILKDRRGRLGNRMFMYASAYGLAQTHNCRLLITRMILNELGQIFLLYPTRLVTYEEYQQVTNIKRRMNGCAYQSRTITSNVTNLEIIGNWQSYQYFLTSINEIRQQFTFKNRVMFKAVKFLHNICPRKDKRKCFSIKNKRPYKFLSAKTMLIGVHIRRGDFLDQNWSELGFTVSSVDYINRTMAYYSNKYSNAMFIFVSNDKAWCNRTFGNRSDIIITPNTFTAAEDLAILTLCNHSIITTGTFGWWSGFLTAGEVICDRTYPKNNTWLSNFCPAKYYYPPWFNDIRDNITTT</sequence>
<dbReference type="PANTHER" id="PTHR11927:SF9">
    <property type="entry name" value="L-FUCOSYLTRANSFERASE"/>
    <property type="match status" value="1"/>
</dbReference>
<keyword evidence="3" id="KW-0325">Glycoprotein</keyword>
<keyword evidence="3" id="KW-0812">Transmembrane</keyword>
<evidence type="ECO:0000256" key="1">
    <source>
        <dbReference type="ARBA" id="ARBA00022676"/>
    </source>
</evidence>
<protein>
    <recommendedName>
        <fullName evidence="3">L-Fucosyltransferase</fullName>
        <ecNumber evidence="3">2.4.1.-</ecNumber>
    </recommendedName>
</protein>
<dbReference type="EMBL" id="CAJNOQ010008725">
    <property type="protein sequence ID" value="CAF1204933.1"/>
    <property type="molecule type" value="Genomic_DNA"/>
</dbReference>
<comment type="similarity">
    <text evidence="3">Belongs to the glycosyltransferase 11 family.</text>
</comment>
<keyword evidence="6" id="KW-1185">Reference proteome</keyword>
<dbReference type="AlphaFoldDB" id="A0A814WQM9"/>
<name>A0A814WQM9_9BILA</name>
<dbReference type="Proteomes" id="UP000663829">
    <property type="component" value="Unassembled WGS sequence"/>
</dbReference>
<keyword evidence="3" id="KW-0333">Golgi apparatus</keyword>
<dbReference type="OrthoDB" id="3226at2759"/>
<keyword evidence="3" id="KW-0735">Signal-anchor</keyword>